<protein>
    <submittedName>
        <fullName evidence="2">YggT family protein</fullName>
    </submittedName>
</protein>
<dbReference type="InterPro" id="IPR003425">
    <property type="entry name" value="CCB3/YggT"/>
</dbReference>
<feature type="transmembrane region" description="Helical" evidence="1">
    <location>
        <begin position="7"/>
        <end position="29"/>
    </location>
</feature>
<feature type="transmembrane region" description="Helical" evidence="1">
    <location>
        <begin position="68"/>
        <end position="87"/>
    </location>
</feature>
<dbReference type="Pfam" id="PF02325">
    <property type="entry name" value="CCB3_YggT"/>
    <property type="match status" value="1"/>
</dbReference>
<evidence type="ECO:0000256" key="1">
    <source>
        <dbReference type="SAM" id="Phobius"/>
    </source>
</evidence>
<evidence type="ECO:0000313" key="2">
    <source>
        <dbReference type="EMBL" id="MCY6483724.1"/>
    </source>
</evidence>
<dbReference type="Proteomes" id="UP001078443">
    <property type="component" value="Unassembled WGS sequence"/>
</dbReference>
<name>A0ABT4CXJ9_9CLOT</name>
<sequence length="88" mass="10019">MIVIRSAFNLLFEVLEILILIDVVLSWVYRGENVFTQLIHTFTEPFLAPGRKIQDKFIQGLPVDLSPIFALIIISLLRKIVLSILGIL</sequence>
<organism evidence="2 3">
    <name type="scientific">Clostridium aestuarii</name>
    <dbReference type="NCBI Taxonomy" id="338193"/>
    <lineage>
        <taxon>Bacteria</taxon>
        <taxon>Bacillati</taxon>
        <taxon>Bacillota</taxon>
        <taxon>Clostridia</taxon>
        <taxon>Eubacteriales</taxon>
        <taxon>Clostridiaceae</taxon>
        <taxon>Clostridium</taxon>
    </lineage>
</organism>
<reference evidence="2" key="1">
    <citation type="submission" date="2022-12" db="EMBL/GenBank/DDBJ databases">
        <authorList>
            <person name="Wang J."/>
        </authorList>
    </citation>
    <scope>NUCLEOTIDE SEQUENCE</scope>
    <source>
        <strain evidence="2">HY-45-18</strain>
    </source>
</reference>
<accession>A0ABT4CXJ9</accession>
<keyword evidence="1" id="KW-0472">Membrane</keyword>
<dbReference type="EMBL" id="JAPQER010000002">
    <property type="protein sequence ID" value="MCY6483724.1"/>
    <property type="molecule type" value="Genomic_DNA"/>
</dbReference>
<gene>
    <name evidence="2" type="ORF">OW763_05095</name>
</gene>
<proteinExistence type="predicted"/>
<keyword evidence="3" id="KW-1185">Reference proteome</keyword>
<comment type="caution">
    <text evidence="2">The sequence shown here is derived from an EMBL/GenBank/DDBJ whole genome shotgun (WGS) entry which is preliminary data.</text>
</comment>
<keyword evidence="1" id="KW-1133">Transmembrane helix</keyword>
<keyword evidence="1" id="KW-0812">Transmembrane</keyword>
<evidence type="ECO:0000313" key="3">
    <source>
        <dbReference type="Proteomes" id="UP001078443"/>
    </source>
</evidence>